<organism evidence="2 3">
    <name type="scientific">Carboxylicivirga linearis</name>
    <dbReference type="NCBI Taxonomy" id="1628157"/>
    <lineage>
        <taxon>Bacteria</taxon>
        <taxon>Pseudomonadati</taxon>
        <taxon>Bacteroidota</taxon>
        <taxon>Bacteroidia</taxon>
        <taxon>Marinilabiliales</taxon>
        <taxon>Marinilabiliaceae</taxon>
        <taxon>Carboxylicivirga</taxon>
    </lineage>
</organism>
<proteinExistence type="predicted"/>
<name>A0ABS5JYH6_9BACT</name>
<sequence>MEDIVMKTEINHTHKNSTANYIFFGITLSIFTLSIYFSFVQKGTELYTSASVTSILNRQATTTIPVTEVTPIDLKEYLTDVVEEPIAIDNWMTDASWTSTTTTLDYINADYIEEAIPVQEWMVSTESWNVATDIEVTETAIPIESWMLNTSEWNLVNNSYFSESALMEETIPLESWMLSVESWGVTYDENFTEADIPLENWMLSTSTWQDIELQNVHYEEADIAIESWMLNISDWENTLNI</sequence>
<evidence type="ECO:0008006" key="4">
    <source>
        <dbReference type="Google" id="ProtNLM"/>
    </source>
</evidence>
<dbReference type="RefSeq" id="WP_212217153.1">
    <property type="nucleotide sequence ID" value="NZ_JAGUCO010000016.1"/>
</dbReference>
<keyword evidence="1" id="KW-0472">Membrane</keyword>
<dbReference type="Proteomes" id="UP000708576">
    <property type="component" value="Unassembled WGS sequence"/>
</dbReference>
<keyword evidence="1" id="KW-0812">Transmembrane</keyword>
<keyword evidence="1" id="KW-1133">Transmembrane helix</keyword>
<comment type="caution">
    <text evidence="2">The sequence shown here is derived from an EMBL/GenBank/DDBJ whole genome shotgun (WGS) entry which is preliminary data.</text>
</comment>
<dbReference type="EMBL" id="JAGUCO010000016">
    <property type="protein sequence ID" value="MBS2099913.1"/>
    <property type="molecule type" value="Genomic_DNA"/>
</dbReference>
<evidence type="ECO:0000313" key="2">
    <source>
        <dbReference type="EMBL" id="MBS2099913.1"/>
    </source>
</evidence>
<keyword evidence="3" id="KW-1185">Reference proteome</keyword>
<feature type="transmembrane region" description="Helical" evidence="1">
    <location>
        <begin position="21"/>
        <end position="39"/>
    </location>
</feature>
<evidence type="ECO:0000313" key="3">
    <source>
        <dbReference type="Proteomes" id="UP000708576"/>
    </source>
</evidence>
<gene>
    <name evidence="2" type="ORF">KEM10_16615</name>
</gene>
<protein>
    <recommendedName>
        <fullName evidence="4">BspA family leucine-rich repeat surface protein</fullName>
    </recommendedName>
</protein>
<reference evidence="2 3" key="1">
    <citation type="journal article" date="2015" name="Int. J. Syst. Evol. Microbiol.">
        <title>Carboxylicivirga linearis sp. nov., isolated from a sea cucumber culture pond.</title>
        <authorList>
            <person name="Wang F.Q."/>
            <person name="Zhou Y.X."/>
            <person name="Lin X.Z."/>
            <person name="Chen G.J."/>
            <person name="Du Z.J."/>
        </authorList>
    </citation>
    <scope>NUCLEOTIDE SEQUENCE [LARGE SCALE GENOMIC DNA]</scope>
    <source>
        <strain evidence="2 3">FB218</strain>
    </source>
</reference>
<accession>A0ABS5JYH6</accession>
<evidence type="ECO:0000256" key="1">
    <source>
        <dbReference type="SAM" id="Phobius"/>
    </source>
</evidence>